<comment type="caution">
    <text evidence="2">The sequence shown here is derived from an EMBL/GenBank/DDBJ whole genome shotgun (WGS) entry which is preliminary data.</text>
</comment>
<evidence type="ECO:0000313" key="3">
    <source>
        <dbReference type="Proteomes" id="UP000438196"/>
    </source>
</evidence>
<dbReference type="Proteomes" id="UP000438196">
    <property type="component" value="Unassembled WGS sequence"/>
</dbReference>
<dbReference type="OrthoDB" id="7030985at2"/>
<feature type="chain" id="PRO_5026068295" description="DUF1120 domain-containing protein" evidence="1">
    <location>
        <begin position="29"/>
        <end position="189"/>
    </location>
</feature>
<dbReference type="AlphaFoldDB" id="A0A6I3W1W8"/>
<dbReference type="RefSeq" id="WP_155582515.1">
    <property type="nucleotide sequence ID" value="NZ_JBHSTH010000013.1"/>
</dbReference>
<proteinExistence type="predicted"/>
<reference evidence="2 3" key="1">
    <citation type="submission" date="2019-11" db="EMBL/GenBank/DDBJ databases">
        <title>Pseudomonas karstica sp. nov. and Pseudomonas spelaei sp. nov. from karst caves.</title>
        <authorList>
            <person name="Zeman M."/>
        </authorList>
    </citation>
    <scope>NUCLEOTIDE SEQUENCE [LARGE SCALE GENOMIC DNA]</scope>
    <source>
        <strain evidence="2 3">CCM 7893</strain>
    </source>
</reference>
<name>A0A6I3W1W8_9PSED</name>
<accession>A0A6I3W1W8</accession>
<evidence type="ECO:0000256" key="1">
    <source>
        <dbReference type="SAM" id="SignalP"/>
    </source>
</evidence>
<evidence type="ECO:0008006" key="4">
    <source>
        <dbReference type="Google" id="ProtNLM"/>
    </source>
</evidence>
<gene>
    <name evidence="2" type="ORF">GNF76_07435</name>
</gene>
<organism evidence="2 3">
    <name type="scientific">Pseudomonas spelaei</name>
    <dbReference type="NCBI Taxonomy" id="1055469"/>
    <lineage>
        <taxon>Bacteria</taxon>
        <taxon>Pseudomonadati</taxon>
        <taxon>Pseudomonadota</taxon>
        <taxon>Gammaproteobacteria</taxon>
        <taxon>Pseudomonadales</taxon>
        <taxon>Pseudomonadaceae</taxon>
        <taxon>Pseudomonas</taxon>
    </lineage>
</organism>
<keyword evidence="1" id="KW-0732">Signal</keyword>
<protein>
    <recommendedName>
        <fullName evidence="4">DUF1120 domain-containing protein</fullName>
    </recommendedName>
</protein>
<feature type="signal peptide" evidence="1">
    <location>
        <begin position="1"/>
        <end position="28"/>
    </location>
</feature>
<keyword evidence="3" id="KW-1185">Reference proteome</keyword>
<dbReference type="EMBL" id="WNNK01000004">
    <property type="protein sequence ID" value="MUF04165.1"/>
    <property type="molecule type" value="Genomic_DNA"/>
</dbReference>
<sequence>MRREPAGSRRWGLALLCFTALMANEAQADTCRLSLSQPRVDYGVIHRTERMEGASGRQSLGKRTLHLTVVCTHPSVMALRFNGVPADGHGFQFGRQGRFTLSLKQAQVDGRDVEWTVAQLPGEPASGRLLPGQTLVARATGARVTGRRLTAQVDIDVELAPAALAVRNQTLLEGQGGFELVSLAVPPSQ</sequence>
<evidence type="ECO:0000313" key="2">
    <source>
        <dbReference type="EMBL" id="MUF04165.1"/>
    </source>
</evidence>